<comment type="cofactor">
    <cofactor evidence="8">
        <name>Zn(2+)</name>
        <dbReference type="ChEBI" id="CHEBI:29105"/>
    </cofactor>
    <text evidence="8">Binds 1 zinc ion.</text>
</comment>
<keyword evidence="4 8" id="KW-0479">Metal-binding</keyword>
<dbReference type="Gene3D" id="3.40.390.30">
    <property type="entry name" value="Metalloproteases ('zincins'), catalytic domain"/>
    <property type="match status" value="1"/>
</dbReference>
<comment type="function">
    <text evidence="8">Single strand-specific metallo-endoribonuclease involved in late-stage 70S ribosome quality control and in maturation of the 3' terminus of the 16S rRNA.</text>
</comment>
<dbReference type="Pfam" id="PF02130">
    <property type="entry name" value="YbeY"/>
    <property type="match status" value="1"/>
</dbReference>
<dbReference type="GO" id="GO:0006364">
    <property type="term" value="P:rRNA processing"/>
    <property type="evidence" value="ECO:0007669"/>
    <property type="project" value="UniProtKB-UniRule"/>
</dbReference>
<dbReference type="STRING" id="330734.ABA45_12875"/>
<keyword evidence="10" id="KW-1185">Reference proteome</keyword>
<evidence type="ECO:0000256" key="6">
    <source>
        <dbReference type="ARBA" id="ARBA00022801"/>
    </source>
</evidence>
<evidence type="ECO:0000256" key="7">
    <source>
        <dbReference type="ARBA" id="ARBA00022833"/>
    </source>
</evidence>
<evidence type="ECO:0000256" key="3">
    <source>
        <dbReference type="ARBA" id="ARBA00022722"/>
    </source>
</evidence>
<keyword evidence="3 8" id="KW-0540">Nuclease</keyword>
<dbReference type="GO" id="GO:0005737">
    <property type="term" value="C:cytoplasm"/>
    <property type="evidence" value="ECO:0007669"/>
    <property type="project" value="UniProtKB-SubCell"/>
</dbReference>
<organism evidence="9 10">
    <name type="scientific">Marinobacter psychrophilus</name>
    <dbReference type="NCBI Taxonomy" id="330734"/>
    <lineage>
        <taxon>Bacteria</taxon>
        <taxon>Pseudomonadati</taxon>
        <taxon>Pseudomonadota</taxon>
        <taxon>Gammaproteobacteria</taxon>
        <taxon>Pseudomonadales</taxon>
        <taxon>Marinobacteraceae</taxon>
        <taxon>Marinobacter</taxon>
    </lineage>
</organism>
<dbReference type="NCBIfam" id="TIGR00043">
    <property type="entry name" value="rRNA maturation RNase YbeY"/>
    <property type="match status" value="1"/>
</dbReference>
<dbReference type="GO" id="GO:0004222">
    <property type="term" value="F:metalloendopeptidase activity"/>
    <property type="evidence" value="ECO:0007669"/>
    <property type="project" value="InterPro"/>
</dbReference>
<evidence type="ECO:0000313" key="9">
    <source>
        <dbReference type="EMBL" id="AKO53194.1"/>
    </source>
</evidence>
<evidence type="ECO:0000256" key="2">
    <source>
        <dbReference type="ARBA" id="ARBA00022517"/>
    </source>
</evidence>
<gene>
    <name evidence="8" type="primary">ybeY</name>
    <name evidence="9" type="ORF">ABA45_12875</name>
</gene>
<dbReference type="PANTHER" id="PTHR46986:SF1">
    <property type="entry name" value="ENDORIBONUCLEASE YBEY, CHLOROPLASTIC"/>
    <property type="match status" value="1"/>
</dbReference>
<feature type="binding site" evidence="8">
    <location>
        <position position="122"/>
    </location>
    <ligand>
        <name>Zn(2+)</name>
        <dbReference type="ChEBI" id="CHEBI:29105"/>
        <note>catalytic</note>
    </ligand>
</feature>
<accession>A0A0H4I2L6</accession>
<evidence type="ECO:0000256" key="8">
    <source>
        <dbReference type="HAMAP-Rule" id="MF_00009"/>
    </source>
</evidence>
<dbReference type="GO" id="GO:0004521">
    <property type="term" value="F:RNA endonuclease activity"/>
    <property type="evidence" value="ECO:0007669"/>
    <property type="project" value="UniProtKB-UniRule"/>
</dbReference>
<dbReference type="KEGG" id="mpq:ABA45_12875"/>
<keyword evidence="7 8" id="KW-0862">Zinc</keyword>
<dbReference type="InterPro" id="IPR002036">
    <property type="entry name" value="YbeY"/>
</dbReference>
<comment type="subcellular location">
    <subcellularLocation>
        <location evidence="8">Cytoplasm</location>
    </subcellularLocation>
</comment>
<evidence type="ECO:0000256" key="4">
    <source>
        <dbReference type="ARBA" id="ARBA00022723"/>
    </source>
</evidence>
<proteinExistence type="inferred from homology"/>
<evidence type="ECO:0000256" key="1">
    <source>
        <dbReference type="ARBA" id="ARBA00010875"/>
    </source>
</evidence>
<feature type="binding site" evidence="8">
    <location>
        <position position="112"/>
    </location>
    <ligand>
        <name>Zn(2+)</name>
        <dbReference type="ChEBI" id="CHEBI:29105"/>
        <note>catalytic</note>
    </ligand>
</feature>
<protein>
    <recommendedName>
        <fullName evidence="8">Endoribonuclease YbeY</fullName>
        <ecNumber evidence="8">3.1.-.-</ecNumber>
    </recommendedName>
</protein>
<name>A0A0H4I2L6_9GAMM</name>
<dbReference type="PANTHER" id="PTHR46986">
    <property type="entry name" value="ENDORIBONUCLEASE YBEY, CHLOROPLASTIC"/>
    <property type="match status" value="1"/>
</dbReference>
<keyword evidence="5 8" id="KW-0255">Endonuclease</keyword>
<keyword evidence="8" id="KW-0963">Cytoplasm</keyword>
<dbReference type="InterPro" id="IPR023091">
    <property type="entry name" value="MetalPrtase_cat_dom_sf_prd"/>
</dbReference>
<keyword evidence="8" id="KW-0698">rRNA processing</keyword>
<dbReference type="AlphaFoldDB" id="A0A0H4I2L6"/>
<dbReference type="EC" id="3.1.-.-" evidence="8"/>
<dbReference type="RefSeq" id="WP_048386701.1">
    <property type="nucleotide sequence ID" value="NZ_CP011494.1"/>
</dbReference>
<feature type="binding site" evidence="8">
    <location>
        <position position="116"/>
    </location>
    <ligand>
        <name>Zn(2+)</name>
        <dbReference type="ChEBI" id="CHEBI:29105"/>
        <note>catalytic</note>
    </ligand>
</feature>
<keyword evidence="6 8" id="KW-0378">Hydrolase</keyword>
<dbReference type="GO" id="GO:0008270">
    <property type="term" value="F:zinc ion binding"/>
    <property type="evidence" value="ECO:0007669"/>
    <property type="project" value="UniProtKB-UniRule"/>
</dbReference>
<evidence type="ECO:0000313" key="10">
    <source>
        <dbReference type="Proteomes" id="UP000036406"/>
    </source>
</evidence>
<dbReference type="Proteomes" id="UP000036406">
    <property type="component" value="Chromosome"/>
</dbReference>
<reference evidence="9 10" key="1">
    <citation type="submission" date="2015-05" db="EMBL/GenBank/DDBJ databases">
        <title>Complete genome of Marinobacter psychrophilus strain 20041T isolated from sea-ice of the Canadian Basin.</title>
        <authorList>
            <person name="Song L."/>
            <person name="Ren L."/>
            <person name="Yu Y."/>
            <person name="Wang X."/>
        </authorList>
    </citation>
    <scope>NUCLEOTIDE SEQUENCE [LARGE SCALE GENOMIC DNA]</scope>
    <source>
        <strain evidence="9 10">20041</strain>
    </source>
</reference>
<dbReference type="SUPFAM" id="SSF55486">
    <property type="entry name" value="Metalloproteases ('zincins'), catalytic domain"/>
    <property type="match status" value="1"/>
</dbReference>
<dbReference type="PATRIC" id="fig|330734.3.peg.2696"/>
<evidence type="ECO:0000256" key="5">
    <source>
        <dbReference type="ARBA" id="ARBA00022759"/>
    </source>
</evidence>
<comment type="similarity">
    <text evidence="1 8">Belongs to the endoribonuclease YbeY family.</text>
</comment>
<sequence>MNTVTLDLQLASDAANIPSENRLRQWSQLAWQGDEPTEVTIRIVDESEMHALNFQYRGKDKPTNVLSFPFEAPAGIHIPLAGDLVICAPIVAQEAREQYKDTHAHWAHMIIHGMLHLQSYDHIDDNEAEEMEGLEIRLLAQIGITNPYDHAEVTEKDS</sequence>
<dbReference type="HAMAP" id="MF_00009">
    <property type="entry name" value="Endoribonucl_YbeY"/>
    <property type="match status" value="1"/>
</dbReference>
<keyword evidence="2 8" id="KW-0690">Ribosome biogenesis</keyword>
<dbReference type="EMBL" id="CP011494">
    <property type="protein sequence ID" value="AKO53194.1"/>
    <property type="molecule type" value="Genomic_DNA"/>
</dbReference>